<dbReference type="InterPro" id="IPR029056">
    <property type="entry name" value="Ribokinase-like"/>
</dbReference>
<proteinExistence type="predicted"/>
<organism evidence="4 5">
    <name type="scientific">Streptosporangium saharense</name>
    <dbReference type="NCBI Taxonomy" id="1706840"/>
    <lineage>
        <taxon>Bacteria</taxon>
        <taxon>Bacillati</taxon>
        <taxon>Actinomycetota</taxon>
        <taxon>Actinomycetes</taxon>
        <taxon>Streptosporangiales</taxon>
        <taxon>Streptosporangiaceae</taxon>
        <taxon>Streptosporangium</taxon>
    </lineage>
</organism>
<sequence>MTRRIVVAGVVSLYMSVGVTEFPVRYASTSSPRWIATGVSGAAGHIARILKKLGDDVRLCTVVGRDLPGLGIAVELGKEGLLGPGIVEEAESSVGVTLVSSDGRRMGFPHLAPVNTVPYPVDLLEANAHDADLLVLTNAKFVRDLVEPASRLGIPIAVDVHLISDLDGEYNRPWLEAATIVFCSDERLPDPPEVWVRRLFDRYPRCRLAGVGLGSWGALLATREGTLVRVEAVAPRGVVNTTGAGDALFATFLHFWSETKDPIQSLRLAVVHAGWKIGDPAPATASLIPEELSALDASHTPNTVVGRWDT</sequence>
<evidence type="ECO:0000313" key="5">
    <source>
        <dbReference type="Proteomes" id="UP000552644"/>
    </source>
</evidence>
<accession>A0A7W7QSF1</accession>
<evidence type="ECO:0000256" key="1">
    <source>
        <dbReference type="ARBA" id="ARBA00022679"/>
    </source>
</evidence>
<dbReference type="EMBL" id="JACHJP010000008">
    <property type="protein sequence ID" value="MBB4918891.1"/>
    <property type="molecule type" value="Genomic_DNA"/>
</dbReference>
<dbReference type="InterPro" id="IPR011611">
    <property type="entry name" value="PfkB_dom"/>
</dbReference>
<dbReference type="PANTHER" id="PTHR10584">
    <property type="entry name" value="SUGAR KINASE"/>
    <property type="match status" value="1"/>
</dbReference>
<dbReference type="GO" id="GO:0016301">
    <property type="term" value="F:kinase activity"/>
    <property type="evidence" value="ECO:0007669"/>
    <property type="project" value="UniProtKB-KW"/>
</dbReference>
<dbReference type="Proteomes" id="UP000552644">
    <property type="component" value="Unassembled WGS sequence"/>
</dbReference>
<dbReference type="PANTHER" id="PTHR10584:SF166">
    <property type="entry name" value="RIBOKINASE"/>
    <property type="match status" value="1"/>
</dbReference>
<feature type="domain" description="Carbohydrate kinase PfkB" evidence="3">
    <location>
        <begin position="213"/>
        <end position="283"/>
    </location>
</feature>
<gene>
    <name evidence="4" type="ORF">FHS44_006027</name>
</gene>
<dbReference type="AlphaFoldDB" id="A0A7W7QSF1"/>
<keyword evidence="2 4" id="KW-0418">Kinase</keyword>
<dbReference type="RefSeq" id="WP_184720596.1">
    <property type="nucleotide sequence ID" value="NZ_JACHJP010000008.1"/>
</dbReference>
<evidence type="ECO:0000259" key="3">
    <source>
        <dbReference type="Pfam" id="PF00294"/>
    </source>
</evidence>
<evidence type="ECO:0000256" key="2">
    <source>
        <dbReference type="ARBA" id="ARBA00022777"/>
    </source>
</evidence>
<evidence type="ECO:0000313" key="4">
    <source>
        <dbReference type="EMBL" id="MBB4918891.1"/>
    </source>
</evidence>
<keyword evidence="1" id="KW-0808">Transferase</keyword>
<reference evidence="4 5" key="1">
    <citation type="submission" date="2020-08" db="EMBL/GenBank/DDBJ databases">
        <title>Genomic Encyclopedia of Type Strains, Phase III (KMG-III): the genomes of soil and plant-associated and newly described type strains.</title>
        <authorList>
            <person name="Whitman W."/>
        </authorList>
    </citation>
    <scope>NUCLEOTIDE SEQUENCE [LARGE SCALE GENOMIC DNA]</scope>
    <source>
        <strain evidence="4 5">CECT 8840</strain>
    </source>
</reference>
<comment type="caution">
    <text evidence="4">The sequence shown here is derived from an EMBL/GenBank/DDBJ whole genome shotgun (WGS) entry which is preliminary data.</text>
</comment>
<dbReference type="SUPFAM" id="SSF53613">
    <property type="entry name" value="Ribokinase-like"/>
    <property type="match status" value="1"/>
</dbReference>
<dbReference type="Gene3D" id="3.40.1190.20">
    <property type="match status" value="1"/>
</dbReference>
<keyword evidence="5" id="KW-1185">Reference proteome</keyword>
<protein>
    <submittedName>
        <fullName evidence="4">Sugar/nucleoside kinase (Ribokinase family)</fullName>
    </submittedName>
</protein>
<name>A0A7W7QSF1_9ACTN</name>
<dbReference type="Pfam" id="PF00294">
    <property type="entry name" value="PfkB"/>
    <property type="match status" value="1"/>
</dbReference>